<evidence type="ECO:0000313" key="1">
    <source>
        <dbReference type="EMBL" id="QDV26498.1"/>
    </source>
</evidence>
<dbReference type="RefSeq" id="WP_145082682.1">
    <property type="nucleotide sequence ID" value="NZ_CP036298.1"/>
</dbReference>
<dbReference type="Pfam" id="PF13671">
    <property type="entry name" value="AAA_33"/>
    <property type="match status" value="1"/>
</dbReference>
<dbReference type="PANTHER" id="PTHR43883">
    <property type="entry name" value="SLR0207 PROTEIN"/>
    <property type="match status" value="1"/>
</dbReference>
<dbReference type="SUPFAM" id="SSF52540">
    <property type="entry name" value="P-loop containing nucleoside triphosphate hydrolases"/>
    <property type="match status" value="1"/>
</dbReference>
<protein>
    <submittedName>
        <fullName evidence="1">Zeta toxin</fullName>
    </submittedName>
</protein>
<dbReference type="AlphaFoldDB" id="A0A518GD59"/>
<keyword evidence="2" id="KW-1185">Reference proteome</keyword>
<dbReference type="InterPro" id="IPR027417">
    <property type="entry name" value="P-loop_NTPase"/>
</dbReference>
<dbReference type="OrthoDB" id="9810277at2"/>
<organism evidence="1 2">
    <name type="scientific">Aureliella helgolandensis</name>
    <dbReference type="NCBI Taxonomy" id="2527968"/>
    <lineage>
        <taxon>Bacteria</taxon>
        <taxon>Pseudomonadati</taxon>
        <taxon>Planctomycetota</taxon>
        <taxon>Planctomycetia</taxon>
        <taxon>Pirellulales</taxon>
        <taxon>Pirellulaceae</taxon>
        <taxon>Aureliella</taxon>
    </lineage>
</organism>
<dbReference type="Proteomes" id="UP000318017">
    <property type="component" value="Chromosome"/>
</dbReference>
<proteinExistence type="predicted"/>
<dbReference type="PANTHER" id="PTHR43883:SF1">
    <property type="entry name" value="GLUCONOKINASE"/>
    <property type="match status" value="1"/>
</dbReference>
<dbReference type="InterPro" id="IPR052732">
    <property type="entry name" value="Cell-binding_unc_protein"/>
</dbReference>
<gene>
    <name evidence="1" type="ORF">Q31a_48720</name>
</gene>
<dbReference type="KEGG" id="ahel:Q31a_48720"/>
<accession>A0A518GD59</accession>
<dbReference type="SUPFAM" id="SSF56112">
    <property type="entry name" value="Protein kinase-like (PK-like)"/>
    <property type="match status" value="1"/>
</dbReference>
<name>A0A518GD59_9BACT</name>
<reference evidence="1 2" key="1">
    <citation type="submission" date="2019-02" db="EMBL/GenBank/DDBJ databases">
        <title>Deep-cultivation of Planctomycetes and their phenomic and genomic characterization uncovers novel biology.</title>
        <authorList>
            <person name="Wiegand S."/>
            <person name="Jogler M."/>
            <person name="Boedeker C."/>
            <person name="Pinto D."/>
            <person name="Vollmers J."/>
            <person name="Rivas-Marin E."/>
            <person name="Kohn T."/>
            <person name="Peeters S.H."/>
            <person name="Heuer A."/>
            <person name="Rast P."/>
            <person name="Oberbeckmann S."/>
            <person name="Bunk B."/>
            <person name="Jeske O."/>
            <person name="Meyerdierks A."/>
            <person name="Storesund J.E."/>
            <person name="Kallscheuer N."/>
            <person name="Luecker S."/>
            <person name="Lage O.M."/>
            <person name="Pohl T."/>
            <person name="Merkel B.J."/>
            <person name="Hornburger P."/>
            <person name="Mueller R.-W."/>
            <person name="Bruemmer F."/>
            <person name="Labrenz M."/>
            <person name="Spormann A.M."/>
            <person name="Op den Camp H."/>
            <person name="Overmann J."/>
            <person name="Amann R."/>
            <person name="Jetten M.S.M."/>
            <person name="Mascher T."/>
            <person name="Medema M.H."/>
            <person name="Devos D.P."/>
            <person name="Kaster A.-K."/>
            <person name="Ovreas L."/>
            <person name="Rohde M."/>
            <person name="Galperin M.Y."/>
            <person name="Jogler C."/>
        </authorList>
    </citation>
    <scope>NUCLEOTIDE SEQUENCE [LARGE SCALE GENOMIC DNA]</scope>
    <source>
        <strain evidence="1 2">Q31a</strain>
    </source>
</reference>
<dbReference type="Gene3D" id="3.40.50.300">
    <property type="entry name" value="P-loop containing nucleotide triphosphate hydrolases"/>
    <property type="match status" value="1"/>
</dbReference>
<dbReference type="EMBL" id="CP036298">
    <property type="protein sequence ID" value="QDV26498.1"/>
    <property type="molecule type" value="Genomic_DNA"/>
</dbReference>
<evidence type="ECO:0000313" key="2">
    <source>
        <dbReference type="Proteomes" id="UP000318017"/>
    </source>
</evidence>
<dbReference type="Gene3D" id="3.90.1200.10">
    <property type="match status" value="1"/>
</dbReference>
<sequence length="515" mass="58640">MTANKTNNSISSDDLIRALSESSAYPHAAQSPVTVHETHISWVFLVGEFAYKVKKPIKTSFLDYGTLEKRHKFCEEELRLDARYSEGLYLEVVPITLVDGTPRMDGPGEPFEYAVKMSRFPENALLSQRLELGALPSTEIQQLASTVAKFHQGAFKIDSNSPWGRPDSVLRNALDNFQDLEAAVTGDELTTLQVLKAWTLEYFAEHQHEFQRRIANGFIRECHGDLHLANIVYWNGHLMPFDGIEFNEDFRWIDVLSDAAFLAMDFAARGHLELCRSFINAYLEQTGDYASLTSLRWYLVYRALVRAKVAALRADQAGQSESDRQRAREDCAQHIDLAHRFSVREEPCLWITHGFSGSGKTTQSEILVQRRDAIRVRSDVERKRYSGLERNERPDQKTQQELYCESATHATYERLRQLAIGILRAGYSVVVDATFLKRNDRQLFKSTADSEGVRFAILDCHADEQTLRQRVADRVAKNNDASDANIRVLEEQLASHDPLSERELKYICGIPSKCP</sequence>
<dbReference type="InterPro" id="IPR011009">
    <property type="entry name" value="Kinase-like_dom_sf"/>
</dbReference>